<dbReference type="EMBL" id="MFEL01000010">
    <property type="protein sequence ID" value="OGE81135.1"/>
    <property type="molecule type" value="Genomic_DNA"/>
</dbReference>
<organism evidence="1 2">
    <name type="scientific">Candidatus Doudnabacteria bacterium RIFCSPHIGHO2_01_FULL_46_24</name>
    <dbReference type="NCBI Taxonomy" id="1817825"/>
    <lineage>
        <taxon>Bacteria</taxon>
        <taxon>Candidatus Doudnaibacteriota</taxon>
    </lineage>
</organism>
<dbReference type="STRING" id="1817825.A2720_01170"/>
<dbReference type="AlphaFoldDB" id="A0A1F5NTY7"/>
<evidence type="ECO:0000313" key="1">
    <source>
        <dbReference type="EMBL" id="OGE81135.1"/>
    </source>
</evidence>
<evidence type="ECO:0000313" key="2">
    <source>
        <dbReference type="Proteomes" id="UP000178892"/>
    </source>
</evidence>
<sequence length="68" mass="7762">MRVLATKQAEDGFYSLAQVKHAHDITHGVEPHYGIIQDILLNGFRCRDRIPVKDLTPNQVQAIRSHLE</sequence>
<comment type="caution">
    <text evidence="1">The sequence shown here is derived from an EMBL/GenBank/DDBJ whole genome shotgun (WGS) entry which is preliminary data.</text>
</comment>
<dbReference type="Proteomes" id="UP000178892">
    <property type="component" value="Unassembled WGS sequence"/>
</dbReference>
<name>A0A1F5NTY7_9BACT</name>
<accession>A0A1F5NTY7</accession>
<gene>
    <name evidence="1" type="ORF">A2720_01170</name>
</gene>
<proteinExistence type="predicted"/>
<reference evidence="1 2" key="1">
    <citation type="journal article" date="2016" name="Nat. Commun.">
        <title>Thousands of microbial genomes shed light on interconnected biogeochemical processes in an aquifer system.</title>
        <authorList>
            <person name="Anantharaman K."/>
            <person name="Brown C.T."/>
            <person name="Hug L.A."/>
            <person name="Sharon I."/>
            <person name="Castelle C.J."/>
            <person name="Probst A.J."/>
            <person name="Thomas B.C."/>
            <person name="Singh A."/>
            <person name="Wilkins M.J."/>
            <person name="Karaoz U."/>
            <person name="Brodie E.L."/>
            <person name="Williams K.H."/>
            <person name="Hubbard S.S."/>
            <person name="Banfield J.F."/>
        </authorList>
    </citation>
    <scope>NUCLEOTIDE SEQUENCE [LARGE SCALE GENOMIC DNA]</scope>
</reference>
<protein>
    <submittedName>
        <fullName evidence="1">Uncharacterized protein</fullName>
    </submittedName>
</protein>